<dbReference type="Proteomes" id="UP001374584">
    <property type="component" value="Unassembled WGS sequence"/>
</dbReference>
<dbReference type="AlphaFoldDB" id="A0AAN9NAI9"/>
<gene>
    <name evidence="2" type="ORF">VNO80_08866</name>
</gene>
<protein>
    <submittedName>
        <fullName evidence="2">Uncharacterized protein</fullName>
    </submittedName>
</protein>
<name>A0AAN9NAI9_PHACN</name>
<comment type="caution">
    <text evidence="2">The sequence shown here is derived from an EMBL/GenBank/DDBJ whole genome shotgun (WGS) entry which is preliminary data.</text>
</comment>
<sequence>MRMEATGYGRRVWNRGPLRHMLGRFVLVLGHQLMVAFANVSYLIHAVIGTLLPFPLSRLITTPTYT</sequence>
<keyword evidence="3" id="KW-1185">Reference proteome</keyword>
<evidence type="ECO:0000256" key="1">
    <source>
        <dbReference type="SAM" id="Phobius"/>
    </source>
</evidence>
<organism evidence="2 3">
    <name type="scientific">Phaseolus coccineus</name>
    <name type="common">Scarlet runner bean</name>
    <name type="synonym">Phaseolus multiflorus</name>
    <dbReference type="NCBI Taxonomy" id="3886"/>
    <lineage>
        <taxon>Eukaryota</taxon>
        <taxon>Viridiplantae</taxon>
        <taxon>Streptophyta</taxon>
        <taxon>Embryophyta</taxon>
        <taxon>Tracheophyta</taxon>
        <taxon>Spermatophyta</taxon>
        <taxon>Magnoliopsida</taxon>
        <taxon>eudicotyledons</taxon>
        <taxon>Gunneridae</taxon>
        <taxon>Pentapetalae</taxon>
        <taxon>rosids</taxon>
        <taxon>fabids</taxon>
        <taxon>Fabales</taxon>
        <taxon>Fabaceae</taxon>
        <taxon>Papilionoideae</taxon>
        <taxon>50 kb inversion clade</taxon>
        <taxon>NPAAA clade</taxon>
        <taxon>indigoferoid/millettioid clade</taxon>
        <taxon>Phaseoleae</taxon>
        <taxon>Phaseolus</taxon>
    </lineage>
</organism>
<proteinExistence type="predicted"/>
<evidence type="ECO:0000313" key="2">
    <source>
        <dbReference type="EMBL" id="KAK7366864.1"/>
    </source>
</evidence>
<evidence type="ECO:0000313" key="3">
    <source>
        <dbReference type="Proteomes" id="UP001374584"/>
    </source>
</evidence>
<reference evidence="2 3" key="1">
    <citation type="submission" date="2024-01" db="EMBL/GenBank/DDBJ databases">
        <title>The genomes of 5 underutilized Papilionoideae crops provide insights into root nodulation and disease resistanc.</title>
        <authorList>
            <person name="Jiang F."/>
        </authorList>
    </citation>
    <scope>NUCLEOTIDE SEQUENCE [LARGE SCALE GENOMIC DNA]</scope>
    <source>
        <strain evidence="2">JINMINGXINNONG_FW02</strain>
        <tissue evidence="2">Leaves</tissue>
    </source>
</reference>
<feature type="transmembrane region" description="Helical" evidence="1">
    <location>
        <begin position="21"/>
        <end position="48"/>
    </location>
</feature>
<keyword evidence="1" id="KW-0472">Membrane</keyword>
<keyword evidence="1" id="KW-1133">Transmembrane helix</keyword>
<keyword evidence="1" id="KW-0812">Transmembrane</keyword>
<dbReference type="EMBL" id="JAYMYR010000004">
    <property type="protein sequence ID" value="KAK7366864.1"/>
    <property type="molecule type" value="Genomic_DNA"/>
</dbReference>
<accession>A0AAN9NAI9</accession>